<reference evidence="11 12" key="1">
    <citation type="submission" date="2023-02" db="EMBL/GenBank/DDBJ databases">
        <title>LHISI_Scaffold_Assembly.</title>
        <authorList>
            <person name="Stuart O.P."/>
            <person name="Cleave R."/>
            <person name="Magrath M.J.L."/>
            <person name="Mikheyev A.S."/>
        </authorList>
    </citation>
    <scope>NUCLEOTIDE SEQUENCE [LARGE SCALE GENOMIC DNA]</scope>
    <source>
        <strain evidence="11">Daus_M_001</strain>
        <tissue evidence="11">Leg muscle</tissue>
    </source>
</reference>
<name>A0ABQ9HP36_9NEOP</name>
<feature type="domain" description="Reverse transcriptase" evidence="8">
    <location>
        <begin position="18"/>
        <end position="109"/>
    </location>
</feature>
<gene>
    <name evidence="11" type="ORF">PR048_012067</name>
</gene>
<sequence>MVKSDCLEVDNSSRKFLTINTICGLYVYNRLCFGLSSASAIFQSVIDKILEGIKYCSAYQDDILIGGKDYNSCKSVLYATLNWLNDYNVKINTQKSEFFVKSLEMLGYVLIADDLSTCKSKTEKLINTNGLQNVTQLKSYLGLLNYYHKFIKMAPDVMEPLHNDECEKVFLMMLFDPITTIILTCDSNSYGVGTVLGQLHNGIEKQVAFDSAMLNNAQKNYSQLHRETLSIIYRSLTMSCYLFSEKKKIPQVANARLLRWSIILSFYQYKIQYKKGKNIQNADCLSHLPNNCFVALPDDYDCNFIYMSTPLVSYNEVADITSKDLIVTKVLETVMNGNLKKSVRMSIIHADHVGITRCKLMARSYVWWFGMNDDIEIKVRTCKVCQQVQNRGYKVITSWPVSKCPWYRIHIDLLDTHT</sequence>
<evidence type="ECO:0000256" key="7">
    <source>
        <dbReference type="ARBA" id="ARBA00022918"/>
    </source>
</evidence>
<evidence type="ECO:0000313" key="12">
    <source>
        <dbReference type="Proteomes" id="UP001159363"/>
    </source>
</evidence>
<dbReference type="InterPro" id="IPR041373">
    <property type="entry name" value="RT_RNaseH"/>
</dbReference>
<feature type="domain" description="Reverse transcriptase RNase H-like" evidence="9">
    <location>
        <begin position="177"/>
        <end position="247"/>
    </location>
</feature>
<keyword evidence="6" id="KW-0378">Hydrolase</keyword>
<keyword evidence="3" id="KW-0548">Nucleotidyltransferase</keyword>
<dbReference type="Pfam" id="PF00078">
    <property type="entry name" value="RVT_1"/>
    <property type="match status" value="1"/>
</dbReference>
<dbReference type="InterPro" id="IPR041588">
    <property type="entry name" value="Integrase_H2C2"/>
</dbReference>
<keyword evidence="5" id="KW-0255">Endonuclease</keyword>
<keyword evidence="2" id="KW-0808">Transferase</keyword>
<protein>
    <recommendedName>
        <fullName evidence="1">RNA-directed DNA polymerase</fullName>
        <ecNumber evidence="1">2.7.7.49</ecNumber>
    </recommendedName>
</protein>
<evidence type="ECO:0000256" key="1">
    <source>
        <dbReference type="ARBA" id="ARBA00012493"/>
    </source>
</evidence>
<dbReference type="EC" id="2.7.7.49" evidence="1"/>
<evidence type="ECO:0000256" key="4">
    <source>
        <dbReference type="ARBA" id="ARBA00022722"/>
    </source>
</evidence>
<dbReference type="InterPro" id="IPR000477">
    <property type="entry name" value="RT_dom"/>
</dbReference>
<dbReference type="PANTHER" id="PTHR37984">
    <property type="entry name" value="PROTEIN CBG26694"/>
    <property type="match status" value="1"/>
</dbReference>
<keyword evidence="7" id="KW-0695">RNA-directed DNA polymerase</keyword>
<keyword evidence="4" id="KW-0540">Nuclease</keyword>
<evidence type="ECO:0000256" key="5">
    <source>
        <dbReference type="ARBA" id="ARBA00022759"/>
    </source>
</evidence>
<dbReference type="Gene3D" id="3.30.70.270">
    <property type="match status" value="2"/>
</dbReference>
<dbReference type="SUPFAM" id="SSF56672">
    <property type="entry name" value="DNA/RNA polymerases"/>
    <property type="match status" value="1"/>
</dbReference>
<dbReference type="InterPro" id="IPR043128">
    <property type="entry name" value="Rev_trsase/Diguanyl_cyclase"/>
</dbReference>
<dbReference type="Gene3D" id="3.10.10.10">
    <property type="entry name" value="HIV Type 1 Reverse Transcriptase, subunit A, domain 1"/>
    <property type="match status" value="1"/>
</dbReference>
<evidence type="ECO:0000259" key="8">
    <source>
        <dbReference type="Pfam" id="PF00078"/>
    </source>
</evidence>
<evidence type="ECO:0000256" key="6">
    <source>
        <dbReference type="ARBA" id="ARBA00022801"/>
    </source>
</evidence>
<dbReference type="EMBL" id="JARBHB010000004">
    <property type="protein sequence ID" value="KAJ8885861.1"/>
    <property type="molecule type" value="Genomic_DNA"/>
</dbReference>
<evidence type="ECO:0000259" key="10">
    <source>
        <dbReference type="Pfam" id="PF17921"/>
    </source>
</evidence>
<dbReference type="InterPro" id="IPR050951">
    <property type="entry name" value="Retrovirus_Pol_polyprotein"/>
</dbReference>
<comment type="caution">
    <text evidence="11">The sequence shown here is derived from an EMBL/GenBank/DDBJ whole genome shotgun (WGS) entry which is preliminary data.</text>
</comment>
<accession>A0ABQ9HP36</accession>
<dbReference type="Pfam" id="PF17921">
    <property type="entry name" value="Integrase_H2C2"/>
    <property type="match status" value="1"/>
</dbReference>
<dbReference type="InterPro" id="IPR043502">
    <property type="entry name" value="DNA/RNA_pol_sf"/>
</dbReference>
<feature type="domain" description="Integrase zinc-binding" evidence="10">
    <location>
        <begin position="349"/>
        <end position="390"/>
    </location>
</feature>
<dbReference type="Pfam" id="PF17917">
    <property type="entry name" value="RT_RNaseH"/>
    <property type="match status" value="1"/>
</dbReference>
<dbReference type="Gene3D" id="1.10.340.70">
    <property type="match status" value="1"/>
</dbReference>
<proteinExistence type="predicted"/>
<evidence type="ECO:0000256" key="3">
    <source>
        <dbReference type="ARBA" id="ARBA00022695"/>
    </source>
</evidence>
<dbReference type="PANTHER" id="PTHR37984:SF5">
    <property type="entry name" value="PROTEIN NYNRIN-LIKE"/>
    <property type="match status" value="1"/>
</dbReference>
<dbReference type="Proteomes" id="UP001159363">
    <property type="component" value="Chromosome X"/>
</dbReference>
<evidence type="ECO:0000313" key="11">
    <source>
        <dbReference type="EMBL" id="KAJ8885861.1"/>
    </source>
</evidence>
<evidence type="ECO:0000256" key="2">
    <source>
        <dbReference type="ARBA" id="ARBA00022679"/>
    </source>
</evidence>
<organism evidence="11 12">
    <name type="scientific">Dryococelus australis</name>
    <dbReference type="NCBI Taxonomy" id="614101"/>
    <lineage>
        <taxon>Eukaryota</taxon>
        <taxon>Metazoa</taxon>
        <taxon>Ecdysozoa</taxon>
        <taxon>Arthropoda</taxon>
        <taxon>Hexapoda</taxon>
        <taxon>Insecta</taxon>
        <taxon>Pterygota</taxon>
        <taxon>Neoptera</taxon>
        <taxon>Polyneoptera</taxon>
        <taxon>Phasmatodea</taxon>
        <taxon>Verophasmatodea</taxon>
        <taxon>Anareolatae</taxon>
        <taxon>Phasmatidae</taxon>
        <taxon>Eurycanthinae</taxon>
        <taxon>Dryococelus</taxon>
    </lineage>
</organism>
<evidence type="ECO:0000259" key="9">
    <source>
        <dbReference type="Pfam" id="PF17917"/>
    </source>
</evidence>
<keyword evidence="12" id="KW-1185">Reference proteome</keyword>